<dbReference type="PANTHER" id="PTHR37760:SF1">
    <property type="entry name" value="CHAPERONE"/>
    <property type="match status" value="1"/>
</dbReference>
<dbReference type="AlphaFoldDB" id="A0A1D1XMG8"/>
<evidence type="ECO:0000313" key="1">
    <source>
        <dbReference type="EMBL" id="JAT43582.1"/>
    </source>
</evidence>
<protein>
    <submittedName>
        <fullName evidence="1">Chaperone protein DnaJ</fullName>
    </submittedName>
</protein>
<dbReference type="EMBL" id="GDJX01024354">
    <property type="protein sequence ID" value="JAT43582.1"/>
    <property type="molecule type" value="Transcribed_RNA"/>
</dbReference>
<organism evidence="1">
    <name type="scientific">Anthurium amnicola</name>
    <dbReference type="NCBI Taxonomy" id="1678845"/>
    <lineage>
        <taxon>Eukaryota</taxon>
        <taxon>Viridiplantae</taxon>
        <taxon>Streptophyta</taxon>
        <taxon>Embryophyta</taxon>
        <taxon>Tracheophyta</taxon>
        <taxon>Spermatophyta</taxon>
        <taxon>Magnoliopsida</taxon>
        <taxon>Liliopsida</taxon>
        <taxon>Araceae</taxon>
        <taxon>Pothoideae</taxon>
        <taxon>Potheae</taxon>
        <taxon>Anthurium</taxon>
    </lineage>
</organism>
<proteinExistence type="predicted"/>
<name>A0A1D1XMG8_9ARAE</name>
<reference evidence="1" key="1">
    <citation type="submission" date="2015-07" db="EMBL/GenBank/DDBJ databases">
        <title>Transcriptome Assembly of Anthurium amnicola.</title>
        <authorList>
            <person name="Suzuki J."/>
        </authorList>
    </citation>
    <scope>NUCLEOTIDE SEQUENCE</scope>
</reference>
<gene>
    <name evidence="1" type="primary">dnaJ_54</name>
    <name evidence="1" type="ORF">g.23196</name>
</gene>
<dbReference type="PANTHER" id="PTHR37760">
    <property type="entry name" value="CHAPERONE"/>
    <property type="match status" value="1"/>
</dbReference>
<sequence length="166" mass="18237">MHDNSSDVGNRTGFPLNCSSPTYGPHLRHQCPGKAVIPATPRQKEDIFAQLFEQHFSLWHCIVWKESTKLQLYVLHLFLHLSVDAYHVSEEFPLSLGMCSRCGDLRVIACSRCRGVGMVRDGGLFGLGTLGDLYQKSGGGGGEPTMPCTKCQAKGRIRCPSCSKLP</sequence>
<accession>A0A1D1XMG8</accession>